<organism evidence="7 8">
    <name type="scientific">Kineococcus xinjiangensis</name>
    <dbReference type="NCBI Taxonomy" id="512762"/>
    <lineage>
        <taxon>Bacteria</taxon>
        <taxon>Bacillati</taxon>
        <taxon>Actinomycetota</taxon>
        <taxon>Actinomycetes</taxon>
        <taxon>Kineosporiales</taxon>
        <taxon>Kineosporiaceae</taxon>
        <taxon>Kineococcus</taxon>
    </lineage>
</organism>
<keyword evidence="5 6" id="KW-0472">Membrane</keyword>
<dbReference type="Proteomes" id="UP000239485">
    <property type="component" value="Unassembled WGS sequence"/>
</dbReference>
<feature type="transmembrane region" description="Helical" evidence="6">
    <location>
        <begin position="230"/>
        <end position="252"/>
    </location>
</feature>
<proteinExistence type="predicted"/>
<dbReference type="PANTHER" id="PTHR30213:SF1">
    <property type="entry name" value="INNER MEMBRANE PROTEIN YHJD"/>
    <property type="match status" value="1"/>
</dbReference>
<comment type="caution">
    <text evidence="7">The sequence shown here is derived from an EMBL/GenBank/DDBJ whole genome shotgun (WGS) entry which is preliminary data.</text>
</comment>
<keyword evidence="3 6" id="KW-0812">Transmembrane</keyword>
<dbReference type="AlphaFoldDB" id="A0A2S6IU46"/>
<keyword evidence="2" id="KW-1003">Cell membrane</keyword>
<evidence type="ECO:0000256" key="5">
    <source>
        <dbReference type="ARBA" id="ARBA00023136"/>
    </source>
</evidence>
<dbReference type="GO" id="GO:0005886">
    <property type="term" value="C:plasma membrane"/>
    <property type="evidence" value="ECO:0007669"/>
    <property type="project" value="UniProtKB-SubCell"/>
</dbReference>
<accession>A0A2S6IU46</accession>
<feature type="transmembrane region" description="Helical" evidence="6">
    <location>
        <begin position="264"/>
        <end position="289"/>
    </location>
</feature>
<evidence type="ECO:0000313" key="7">
    <source>
        <dbReference type="EMBL" id="PPK97665.1"/>
    </source>
</evidence>
<gene>
    <name evidence="7" type="ORF">CLV92_103200</name>
</gene>
<reference evidence="7 8" key="1">
    <citation type="submission" date="2018-02" db="EMBL/GenBank/DDBJ databases">
        <title>Genomic Encyclopedia of Archaeal and Bacterial Type Strains, Phase II (KMG-II): from individual species to whole genera.</title>
        <authorList>
            <person name="Goeker M."/>
        </authorList>
    </citation>
    <scope>NUCLEOTIDE SEQUENCE [LARGE SCALE GENOMIC DNA]</scope>
    <source>
        <strain evidence="7 8">DSM 22857</strain>
    </source>
</reference>
<evidence type="ECO:0000313" key="8">
    <source>
        <dbReference type="Proteomes" id="UP000239485"/>
    </source>
</evidence>
<feature type="transmembrane region" description="Helical" evidence="6">
    <location>
        <begin position="106"/>
        <end position="126"/>
    </location>
</feature>
<dbReference type="PANTHER" id="PTHR30213">
    <property type="entry name" value="INNER MEMBRANE PROTEIN YHJD"/>
    <property type="match status" value="1"/>
</dbReference>
<dbReference type="OrthoDB" id="5143175at2"/>
<feature type="transmembrane region" description="Helical" evidence="6">
    <location>
        <begin position="154"/>
        <end position="183"/>
    </location>
</feature>
<feature type="transmembrane region" description="Helical" evidence="6">
    <location>
        <begin position="38"/>
        <end position="61"/>
    </location>
</feature>
<feature type="transmembrane region" description="Helical" evidence="6">
    <location>
        <begin position="195"/>
        <end position="218"/>
    </location>
</feature>
<evidence type="ECO:0000256" key="4">
    <source>
        <dbReference type="ARBA" id="ARBA00022989"/>
    </source>
</evidence>
<dbReference type="Pfam" id="PF03631">
    <property type="entry name" value="Virul_fac_BrkB"/>
    <property type="match status" value="1"/>
</dbReference>
<evidence type="ECO:0000256" key="6">
    <source>
        <dbReference type="SAM" id="Phobius"/>
    </source>
</evidence>
<dbReference type="InterPro" id="IPR017039">
    <property type="entry name" value="Virul_fac_BrkB"/>
</dbReference>
<dbReference type="EMBL" id="PTJD01000003">
    <property type="protein sequence ID" value="PPK97665.1"/>
    <property type="molecule type" value="Genomic_DNA"/>
</dbReference>
<name>A0A2S6IU46_9ACTN</name>
<evidence type="ECO:0000256" key="3">
    <source>
        <dbReference type="ARBA" id="ARBA00022692"/>
    </source>
</evidence>
<sequence length="367" mass="38189">MTVKERVAAVVAAVKGSHPMRTYDRYTSVRGNVLAGGIAYFAFFSLFPALAVGLSILGTLLRGRDELIERIVEGVNSYVPGLLHPGSASGVDQPGIYVQDWLSSDVLGVVASVGVVTLLVSGLGWMDALRQSVRAVFGDEDAGGNIVVVKIYDLGVLIVIGLGVVVSVLSVVASVAATDFLLAQVDLDHSAVSYVLLRGLGIVVPLVVDTAMFVAVFRLMPGADVPLRDLLSGAVVGGVGLGILKQVGTLVASRSAENPFLKAAAGIVVILILMNLIGRLVLFAAAWAAEHAEDRGTLHPHAAAEDGAEAEPERVFAGAHRTPRPRRGLLADPVTYAGALFLGALGTGAALAARKATGARVLLRRRR</sequence>
<evidence type="ECO:0000256" key="1">
    <source>
        <dbReference type="ARBA" id="ARBA00004651"/>
    </source>
</evidence>
<comment type="subcellular location">
    <subcellularLocation>
        <location evidence="1">Cell membrane</location>
        <topology evidence="1">Multi-pass membrane protein</topology>
    </subcellularLocation>
</comment>
<protein>
    <submittedName>
        <fullName evidence="7">Membrane protein</fullName>
    </submittedName>
</protein>
<keyword evidence="8" id="KW-1185">Reference proteome</keyword>
<keyword evidence="4 6" id="KW-1133">Transmembrane helix</keyword>
<evidence type="ECO:0000256" key="2">
    <source>
        <dbReference type="ARBA" id="ARBA00022475"/>
    </source>
</evidence>